<accession>A0ABV6R2Y4</accession>
<dbReference type="Proteomes" id="UP001589906">
    <property type="component" value="Unassembled WGS sequence"/>
</dbReference>
<keyword evidence="1" id="KW-0472">Membrane</keyword>
<protein>
    <submittedName>
        <fullName evidence="2">Uncharacterized protein</fullName>
    </submittedName>
</protein>
<feature type="transmembrane region" description="Helical" evidence="1">
    <location>
        <begin position="168"/>
        <end position="187"/>
    </location>
</feature>
<gene>
    <name evidence="2" type="ORF">ACFFGE_03455</name>
</gene>
<evidence type="ECO:0000313" key="3">
    <source>
        <dbReference type="Proteomes" id="UP001589906"/>
    </source>
</evidence>
<evidence type="ECO:0000313" key="2">
    <source>
        <dbReference type="EMBL" id="MFC0632933.1"/>
    </source>
</evidence>
<sequence length="193" mass="20036">MIADDERPVPLARKIAVGVGLGALGAVVGAVVARYTFLGETNAPDTVAGLVAVALLGMAVISVFVMLNRPTHVAKGCGVLQITVTALAGIMLLAPIAPLGLSPEVTFLGIAVLLAIQTAANLLLWRRADELLRRITVEAGALTFWLAQGVLFLYAAAERLGLAPEVNAWSLIGIMMALYILASSIVATRRGLG</sequence>
<feature type="transmembrane region" description="Helical" evidence="1">
    <location>
        <begin position="79"/>
        <end position="99"/>
    </location>
</feature>
<organism evidence="2 3">
    <name type="scientific">Brevundimonas balnearis</name>
    <dbReference type="NCBI Taxonomy" id="1572858"/>
    <lineage>
        <taxon>Bacteria</taxon>
        <taxon>Pseudomonadati</taxon>
        <taxon>Pseudomonadota</taxon>
        <taxon>Alphaproteobacteria</taxon>
        <taxon>Caulobacterales</taxon>
        <taxon>Caulobacteraceae</taxon>
        <taxon>Brevundimonas</taxon>
    </lineage>
</organism>
<dbReference type="EMBL" id="JBHLSW010000003">
    <property type="protein sequence ID" value="MFC0632933.1"/>
    <property type="molecule type" value="Genomic_DNA"/>
</dbReference>
<dbReference type="RefSeq" id="WP_376834322.1">
    <property type="nucleotide sequence ID" value="NZ_JBHLSW010000003.1"/>
</dbReference>
<keyword evidence="3" id="KW-1185">Reference proteome</keyword>
<proteinExistence type="predicted"/>
<comment type="caution">
    <text evidence="2">The sequence shown here is derived from an EMBL/GenBank/DDBJ whole genome shotgun (WGS) entry which is preliminary data.</text>
</comment>
<name>A0ABV6R2Y4_9CAUL</name>
<feature type="transmembrane region" description="Helical" evidence="1">
    <location>
        <begin position="47"/>
        <end position="67"/>
    </location>
</feature>
<feature type="transmembrane region" description="Helical" evidence="1">
    <location>
        <begin position="105"/>
        <end position="125"/>
    </location>
</feature>
<reference evidence="2 3" key="1">
    <citation type="submission" date="2024-09" db="EMBL/GenBank/DDBJ databases">
        <authorList>
            <person name="Sun Q."/>
            <person name="Mori K."/>
        </authorList>
    </citation>
    <scope>NUCLEOTIDE SEQUENCE [LARGE SCALE GENOMIC DNA]</scope>
    <source>
        <strain evidence="2 3">NCAIM B.02621</strain>
    </source>
</reference>
<feature type="transmembrane region" description="Helical" evidence="1">
    <location>
        <begin position="15"/>
        <end position="35"/>
    </location>
</feature>
<keyword evidence="1" id="KW-1133">Transmembrane helix</keyword>
<evidence type="ECO:0000256" key="1">
    <source>
        <dbReference type="SAM" id="Phobius"/>
    </source>
</evidence>
<feature type="transmembrane region" description="Helical" evidence="1">
    <location>
        <begin position="137"/>
        <end position="156"/>
    </location>
</feature>
<keyword evidence="1" id="KW-0812">Transmembrane</keyword>